<dbReference type="AlphaFoldDB" id="T1IMU4"/>
<feature type="compositionally biased region" description="Basic and acidic residues" evidence="1">
    <location>
        <begin position="25"/>
        <end position="34"/>
    </location>
</feature>
<proteinExistence type="predicted"/>
<dbReference type="EnsemblMetazoa" id="SMAR002309-RA">
    <property type="protein sequence ID" value="SMAR002309-PA"/>
    <property type="gene ID" value="SMAR002309"/>
</dbReference>
<dbReference type="EMBL" id="JH431094">
    <property type="status" value="NOT_ANNOTATED_CDS"/>
    <property type="molecule type" value="Genomic_DNA"/>
</dbReference>
<keyword evidence="2" id="KW-0732">Signal</keyword>
<feature type="signal peptide" evidence="2">
    <location>
        <begin position="1"/>
        <end position="19"/>
    </location>
</feature>
<reference evidence="3" key="2">
    <citation type="submission" date="2015-02" db="UniProtKB">
        <authorList>
            <consortium name="EnsemblMetazoa"/>
        </authorList>
    </citation>
    <scope>IDENTIFICATION</scope>
</reference>
<feature type="chain" id="PRO_5004589909" evidence="2">
    <location>
        <begin position="20"/>
        <end position="79"/>
    </location>
</feature>
<evidence type="ECO:0000313" key="3">
    <source>
        <dbReference type="EnsemblMetazoa" id="SMAR002309-PA"/>
    </source>
</evidence>
<name>T1IMU4_STRMM</name>
<accession>T1IMU4</accession>
<feature type="region of interest" description="Disordered" evidence="1">
    <location>
        <begin position="25"/>
        <end position="44"/>
    </location>
</feature>
<evidence type="ECO:0000256" key="2">
    <source>
        <dbReference type="SAM" id="SignalP"/>
    </source>
</evidence>
<keyword evidence="4" id="KW-1185">Reference proteome</keyword>
<dbReference type="HOGENOM" id="CLU_2609079_0_0_1"/>
<dbReference type="Proteomes" id="UP000014500">
    <property type="component" value="Unassembled WGS sequence"/>
</dbReference>
<reference evidence="4" key="1">
    <citation type="submission" date="2011-05" db="EMBL/GenBank/DDBJ databases">
        <authorList>
            <person name="Richards S.R."/>
            <person name="Qu J."/>
            <person name="Jiang H."/>
            <person name="Jhangiani S.N."/>
            <person name="Agravi P."/>
            <person name="Goodspeed R."/>
            <person name="Gross S."/>
            <person name="Mandapat C."/>
            <person name="Jackson L."/>
            <person name="Mathew T."/>
            <person name="Pu L."/>
            <person name="Thornton R."/>
            <person name="Saada N."/>
            <person name="Wilczek-Boney K.B."/>
            <person name="Lee S."/>
            <person name="Kovar C."/>
            <person name="Wu Y."/>
            <person name="Scherer S.E."/>
            <person name="Worley K.C."/>
            <person name="Muzny D.M."/>
            <person name="Gibbs R."/>
        </authorList>
    </citation>
    <scope>NUCLEOTIDE SEQUENCE</scope>
    <source>
        <strain evidence="4">Brora</strain>
    </source>
</reference>
<evidence type="ECO:0000256" key="1">
    <source>
        <dbReference type="SAM" id="MobiDB-lite"/>
    </source>
</evidence>
<evidence type="ECO:0000313" key="4">
    <source>
        <dbReference type="Proteomes" id="UP000014500"/>
    </source>
</evidence>
<sequence>MKTILIIVGIVGLVALTIARPADEAQDRASETKESGLSNLGSTDGLGQFLKTLGVDEILKGVGRLIGNVVRPRGKGILD</sequence>
<protein>
    <submittedName>
        <fullName evidence="3">Uncharacterized protein</fullName>
    </submittedName>
</protein>
<organism evidence="3 4">
    <name type="scientific">Strigamia maritima</name>
    <name type="common">European centipede</name>
    <name type="synonym">Geophilus maritimus</name>
    <dbReference type="NCBI Taxonomy" id="126957"/>
    <lineage>
        <taxon>Eukaryota</taxon>
        <taxon>Metazoa</taxon>
        <taxon>Ecdysozoa</taxon>
        <taxon>Arthropoda</taxon>
        <taxon>Myriapoda</taxon>
        <taxon>Chilopoda</taxon>
        <taxon>Pleurostigmophora</taxon>
        <taxon>Geophilomorpha</taxon>
        <taxon>Linotaeniidae</taxon>
        <taxon>Strigamia</taxon>
    </lineage>
</organism>